<gene>
    <name evidence="1" type="ORF">X975_27230</name>
</gene>
<feature type="non-terminal residue" evidence="1">
    <location>
        <position position="249"/>
    </location>
</feature>
<keyword evidence="2" id="KW-1185">Reference proteome</keyword>
<protein>
    <submittedName>
        <fullName evidence="1">Uncharacterized protein</fullName>
    </submittedName>
</protein>
<dbReference type="EMBL" id="KK120447">
    <property type="protein sequence ID" value="KFM78316.1"/>
    <property type="molecule type" value="Genomic_DNA"/>
</dbReference>
<name>A0A087ULS7_STEMI</name>
<evidence type="ECO:0000313" key="2">
    <source>
        <dbReference type="Proteomes" id="UP000054359"/>
    </source>
</evidence>
<accession>A0A087ULS7</accession>
<reference evidence="1 2" key="1">
    <citation type="submission" date="2013-11" db="EMBL/GenBank/DDBJ databases">
        <title>Genome sequencing of Stegodyphus mimosarum.</title>
        <authorList>
            <person name="Bechsgaard J."/>
        </authorList>
    </citation>
    <scope>NUCLEOTIDE SEQUENCE [LARGE SCALE GENOMIC DNA]</scope>
</reference>
<sequence length="249" mass="28740">MENIKFIFENSLNGSVLQEAYQLLDTILMENLVYCYPWGQQAHLSAIVEGGKQLLKREQSLDTFFGLLHTLCYYPPNVKLCAKHFKELNQLFFAFFLNLGDEEALPDVSRLTIITLTFEIYGRLLQSPGLDREMISTDIDVLKAIHKVSCHVNSLISDVKRENVKVMTFMDQEDETGPRILRRTEDRNGRTYITMMTEENFNCWMVLARTINHAATCLSQYIEKDDEKEVLDDIFASKVPEENIGILII</sequence>
<organism evidence="1 2">
    <name type="scientific">Stegodyphus mimosarum</name>
    <name type="common">African social velvet spider</name>
    <dbReference type="NCBI Taxonomy" id="407821"/>
    <lineage>
        <taxon>Eukaryota</taxon>
        <taxon>Metazoa</taxon>
        <taxon>Ecdysozoa</taxon>
        <taxon>Arthropoda</taxon>
        <taxon>Chelicerata</taxon>
        <taxon>Arachnida</taxon>
        <taxon>Araneae</taxon>
        <taxon>Araneomorphae</taxon>
        <taxon>Entelegynae</taxon>
        <taxon>Eresoidea</taxon>
        <taxon>Eresidae</taxon>
        <taxon>Stegodyphus</taxon>
    </lineage>
</organism>
<proteinExistence type="predicted"/>
<dbReference type="AlphaFoldDB" id="A0A087ULS7"/>
<evidence type="ECO:0000313" key="1">
    <source>
        <dbReference type="EMBL" id="KFM78316.1"/>
    </source>
</evidence>
<dbReference type="Proteomes" id="UP000054359">
    <property type="component" value="Unassembled WGS sequence"/>
</dbReference>
<dbReference type="OrthoDB" id="2156856at2759"/>